<evidence type="ECO:0000313" key="2">
    <source>
        <dbReference type="Proteomes" id="UP001187531"/>
    </source>
</evidence>
<organism evidence="1 2">
    <name type="scientific">Artemia franciscana</name>
    <name type="common">Brine shrimp</name>
    <name type="synonym">Artemia sanfranciscana</name>
    <dbReference type="NCBI Taxonomy" id="6661"/>
    <lineage>
        <taxon>Eukaryota</taxon>
        <taxon>Metazoa</taxon>
        <taxon>Ecdysozoa</taxon>
        <taxon>Arthropoda</taxon>
        <taxon>Crustacea</taxon>
        <taxon>Branchiopoda</taxon>
        <taxon>Anostraca</taxon>
        <taxon>Artemiidae</taxon>
        <taxon>Artemia</taxon>
    </lineage>
</organism>
<name>A0AA88I4L0_ARTSF</name>
<reference evidence="1" key="1">
    <citation type="submission" date="2023-07" db="EMBL/GenBank/DDBJ databases">
        <title>Chromosome-level genome assembly of Artemia franciscana.</title>
        <authorList>
            <person name="Jo E."/>
        </authorList>
    </citation>
    <scope>NUCLEOTIDE SEQUENCE</scope>
    <source>
        <tissue evidence="1">Whole body</tissue>
    </source>
</reference>
<keyword evidence="2" id="KW-1185">Reference proteome</keyword>
<gene>
    <name evidence="1" type="ORF">QYM36_003883</name>
</gene>
<dbReference type="AlphaFoldDB" id="A0AA88I4L0"/>
<protein>
    <submittedName>
        <fullName evidence="1">Uncharacterized protein</fullName>
    </submittedName>
</protein>
<dbReference type="Proteomes" id="UP001187531">
    <property type="component" value="Unassembled WGS sequence"/>
</dbReference>
<accession>A0AA88I4L0</accession>
<dbReference type="EMBL" id="JAVRJZ010000006">
    <property type="protein sequence ID" value="KAK2721715.1"/>
    <property type="molecule type" value="Genomic_DNA"/>
</dbReference>
<comment type="caution">
    <text evidence="1">The sequence shown here is derived from an EMBL/GenBank/DDBJ whole genome shotgun (WGS) entry which is preliminary data.</text>
</comment>
<evidence type="ECO:0000313" key="1">
    <source>
        <dbReference type="EMBL" id="KAK2721715.1"/>
    </source>
</evidence>
<sequence>MLVSWKIYQWMSFLGMISATGDDMANLVTSKAVPNGVSSRSPEESPVSYDASSIFGVKHEEFAKLQQADMMLRRFIEDKEAHKVSKLRQFFRQDGLYYKELN</sequence>
<proteinExistence type="predicted"/>